<feature type="active site" evidence="15">
    <location>
        <position position="121"/>
    </location>
</feature>
<dbReference type="InterPro" id="IPR011907">
    <property type="entry name" value="RNase_III"/>
</dbReference>
<dbReference type="PANTHER" id="PTHR11207">
    <property type="entry name" value="RIBONUCLEASE III"/>
    <property type="match status" value="1"/>
</dbReference>
<sequence length="275" mass="31090">MLNILPKSPHLLEEKIGYSFRNPKLLLEALTHKSCKKPYNNERLEFLGDAVLDLLVGEYLFKKFPNAKEGELSKLRACIVNEKGFMKLANSLNLGDFLHISGSEESNKGREKASILSNAFEALIGAIYMETRLTYLSEIVNDLLERNYAKIDLASLFMDYKTALQELTQAIYEEIPTYELVSESGPSHNKIFEIALIVQGVEYARAKAHSKKEAQQQSAQIAYEKLKHKDKDSKSIKGAETQNKAAQKVASKNPKKAQNLTNLPQNQHFKARSRE</sequence>
<dbReference type="GO" id="GO:0004525">
    <property type="term" value="F:ribonuclease III activity"/>
    <property type="evidence" value="ECO:0007669"/>
    <property type="project" value="UniProtKB-UniRule"/>
</dbReference>
<organism evidence="19 22">
    <name type="scientific">Helicobacter typhlonius</name>
    <dbReference type="NCBI Taxonomy" id="76936"/>
    <lineage>
        <taxon>Bacteria</taxon>
        <taxon>Pseudomonadati</taxon>
        <taxon>Campylobacterota</taxon>
        <taxon>Epsilonproteobacteria</taxon>
        <taxon>Campylobacterales</taxon>
        <taxon>Helicobacteraceae</taxon>
        <taxon>Helicobacter</taxon>
    </lineage>
</organism>
<evidence type="ECO:0000256" key="10">
    <source>
        <dbReference type="ARBA" id="ARBA00022723"/>
    </source>
</evidence>
<keyword evidence="14 15" id="KW-0694">RNA-binding</keyword>
<dbReference type="PROSITE" id="PS00517">
    <property type="entry name" value="RNASE_3_1"/>
    <property type="match status" value="1"/>
</dbReference>
<dbReference type="EC" id="3.1.26.3" evidence="15"/>
<feature type="binding site" evidence="15">
    <location>
        <position position="118"/>
    </location>
    <ligand>
        <name>Mg(2+)</name>
        <dbReference type="ChEBI" id="CHEBI:18420"/>
    </ligand>
</feature>
<dbReference type="GO" id="GO:0008033">
    <property type="term" value="P:tRNA processing"/>
    <property type="evidence" value="ECO:0007669"/>
    <property type="project" value="UniProtKB-KW"/>
</dbReference>
<evidence type="ECO:0000256" key="3">
    <source>
        <dbReference type="ARBA" id="ARBA00010183"/>
    </source>
</evidence>
<dbReference type="GO" id="GO:0003725">
    <property type="term" value="F:double-stranded RNA binding"/>
    <property type="evidence" value="ECO:0007669"/>
    <property type="project" value="TreeGrafter"/>
</dbReference>
<accession>A0A0S4PXZ2</accession>
<reference evidence="22" key="3">
    <citation type="submission" date="2015-11" db="EMBL/GenBank/DDBJ databases">
        <authorList>
            <person name="Anvar S.Y."/>
        </authorList>
    </citation>
    <scope>NUCLEOTIDE SEQUENCE [LARGE SCALE GENOMIC DNA]</scope>
</reference>
<dbReference type="EMBL" id="LN907858">
    <property type="protein sequence ID" value="CUU40778.1"/>
    <property type="molecule type" value="Genomic_DNA"/>
</dbReference>
<keyword evidence="11 15" id="KW-0255">Endonuclease</keyword>
<reference evidence="20 21" key="1">
    <citation type="journal article" date="2014" name="Genome Announc.">
        <title>Draft genome sequences of eight enterohepatic helicobacter species isolated from both laboratory and wild rodents.</title>
        <authorList>
            <person name="Sheh A."/>
            <person name="Shen Z."/>
            <person name="Fox J.G."/>
        </authorList>
    </citation>
    <scope>NUCLEOTIDE SEQUENCE [LARGE SCALE GENOMIC DNA]</scope>
    <source>
        <strain evidence="20 21">MIT 98-6810</strain>
    </source>
</reference>
<keyword evidence="7 15" id="KW-0507">mRNA processing</keyword>
<dbReference type="OrthoDB" id="9805026at2"/>
<dbReference type="CDD" id="cd00593">
    <property type="entry name" value="RIBOc"/>
    <property type="match status" value="1"/>
</dbReference>
<evidence type="ECO:0000259" key="17">
    <source>
        <dbReference type="PROSITE" id="PS50137"/>
    </source>
</evidence>
<name>A0A0S4PXZ2_9HELI</name>
<dbReference type="InterPro" id="IPR014720">
    <property type="entry name" value="dsRBD_dom"/>
</dbReference>
<dbReference type="SMART" id="SM00358">
    <property type="entry name" value="DSRM"/>
    <property type="match status" value="1"/>
</dbReference>
<dbReference type="GO" id="GO:0042802">
    <property type="term" value="F:identical protein binding"/>
    <property type="evidence" value="ECO:0007669"/>
    <property type="project" value="UniProtKB-ARBA"/>
</dbReference>
<dbReference type="SUPFAM" id="SSF69065">
    <property type="entry name" value="RNase III domain-like"/>
    <property type="match status" value="1"/>
</dbReference>
<dbReference type="GO" id="GO:0006364">
    <property type="term" value="P:rRNA processing"/>
    <property type="evidence" value="ECO:0007669"/>
    <property type="project" value="UniProtKB-UniRule"/>
</dbReference>
<dbReference type="PATRIC" id="fig|76936.10.peg.1846"/>
<evidence type="ECO:0000256" key="2">
    <source>
        <dbReference type="ARBA" id="ARBA00004496"/>
    </source>
</evidence>
<comment type="function">
    <text evidence="15">Digests double-stranded RNA. Involved in the processing of primary rRNA transcript to yield the immediate precursors to the large and small rRNAs (23S and 16S). Processes some mRNAs, and tRNAs when they are encoded in the rRNA operon. Processes pre-crRNA and tracrRNA of type II CRISPR loci if present in the organism.</text>
</comment>
<feature type="binding site" evidence="15">
    <location>
        <position position="45"/>
    </location>
    <ligand>
        <name>Mg(2+)</name>
        <dbReference type="ChEBI" id="CHEBI:18420"/>
    </ligand>
</feature>
<evidence type="ECO:0000259" key="18">
    <source>
        <dbReference type="PROSITE" id="PS50142"/>
    </source>
</evidence>
<feature type="region of interest" description="Disordered" evidence="16">
    <location>
        <begin position="226"/>
        <end position="275"/>
    </location>
</feature>
<evidence type="ECO:0000313" key="22">
    <source>
        <dbReference type="Proteomes" id="UP000064525"/>
    </source>
</evidence>
<evidence type="ECO:0000256" key="8">
    <source>
        <dbReference type="ARBA" id="ARBA00022694"/>
    </source>
</evidence>
<dbReference type="GO" id="GO:0010468">
    <property type="term" value="P:regulation of gene expression"/>
    <property type="evidence" value="ECO:0007669"/>
    <property type="project" value="TreeGrafter"/>
</dbReference>
<comment type="similarity">
    <text evidence="3">Belongs to the ribonuclease III family.</text>
</comment>
<evidence type="ECO:0000313" key="19">
    <source>
        <dbReference type="EMBL" id="CUU40778.1"/>
    </source>
</evidence>
<evidence type="ECO:0000256" key="5">
    <source>
        <dbReference type="ARBA" id="ARBA00022490"/>
    </source>
</evidence>
<dbReference type="PANTHER" id="PTHR11207:SF0">
    <property type="entry name" value="RIBONUCLEASE 3"/>
    <property type="match status" value="1"/>
</dbReference>
<keyword evidence="15" id="KW-0699">rRNA-binding</keyword>
<dbReference type="SMART" id="SM00535">
    <property type="entry name" value="RIBOc"/>
    <property type="match status" value="1"/>
</dbReference>
<evidence type="ECO:0000256" key="13">
    <source>
        <dbReference type="ARBA" id="ARBA00022842"/>
    </source>
</evidence>
<feature type="domain" description="DRBM" evidence="17">
    <location>
        <begin position="159"/>
        <end position="228"/>
    </location>
</feature>
<proteinExistence type="inferred from homology"/>
<dbReference type="FunFam" id="1.10.1520.10:FF:000001">
    <property type="entry name" value="Ribonuclease 3"/>
    <property type="match status" value="1"/>
</dbReference>
<feature type="compositionally biased region" description="Polar residues" evidence="16">
    <location>
        <begin position="256"/>
        <end position="268"/>
    </location>
</feature>
<keyword evidence="8 15" id="KW-0819">tRNA processing</keyword>
<reference evidence="19" key="2">
    <citation type="submission" date="2015-11" db="EMBL/GenBank/DDBJ databases">
        <authorList>
            <person name="Zhang Y."/>
            <person name="Guo Z."/>
        </authorList>
    </citation>
    <scope>NUCLEOTIDE SEQUENCE</scope>
    <source>
        <strain evidence="19">1</strain>
    </source>
</reference>
<dbReference type="KEGG" id="hty:BN2458_PEG1895"/>
<dbReference type="Proteomes" id="UP000029925">
    <property type="component" value="Unassembled WGS sequence"/>
</dbReference>
<dbReference type="PROSITE" id="PS50142">
    <property type="entry name" value="RNASE_3_2"/>
    <property type="match status" value="1"/>
</dbReference>
<keyword evidence="10 15" id="KW-0479">Metal-binding</keyword>
<comment type="catalytic activity">
    <reaction evidence="1 15">
        <text>Endonucleolytic cleavage to 5'-phosphomonoester.</text>
        <dbReference type="EC" id="3.1.26.3"/>
    </reaction>
</comment>
<gene>
    <name evidence="15" type="primary">rnc</name>
    <name evidence="19" type="ORF">BN2458_PEG1895</name>
    <name evidence="20" type="ORF">LS75_003260</name>
</gene>
<feature type="compositionally biased region" description="Basic and acidic residues" evidence="16">
    <location>
        <begin position="226"/>
        <end position="237"/>
    </location>
</feature>
<dbReference type="CDD" id="cd10845">
    <property type="entry name" value="DSRM_RNAse_III_family"/>
    <property type="match status" value="1"/>
</dbReference>
<dbReference type="GO" id="GO:0019843">
    <property type="term" value="F:rRNA binding"/>
    <property type="evidence" value="ECO:0007669"/>
    <property type="project" value="UniProtKB-KW"/>
</dbReference>
<dbReference type="STRING" id="76936.BN2458_PEG1895"/>
<dbReference type="GO" id="GO:0005737">
    <property type="term" value="C:cytoplasm"/>
    <property type="evidence" value="ECO:0007669"/>
    <property type="project" value="UniProtKB-SubCell"/>
</dbReference>
<evidence type="ECO:0000256" key="15">
    <source>
        <dbReference type="HAMAP-Rule" id="MF_00104"/>
    </source>
</evidence>
<dbReference type="NCBIfam" id="TIGR02191">
    <property type="entry name" value="RNaseIII"/>
    <property type="match status" value="1"/>
</dbReference>
<keyword evidence="9 15" id="KW-0540">Nuclease</keyword>
<keyword evidence="13 15" id="KW-0460">Magnesium</keyword>
<feature type="domain" description="RNase III" evidence="18">
    <location>
        <begin position="9"/>
        <end position="132"/>
    </location>
</feature>
<dbReference type="SUPFAM" id="SSF54768">
    <property type="entry name" value="dsRNA-binding domain-like"/>
    <property type="match status" value="1"/>
</dbReference>
<dbReference type="GO" id="GO:0046872">
    <property type="term" value="F:metal ion binding"/>
    <property type="evidence" value="ECO:0007669"/>
    <property type="project" value="UniProtKB-KW"/>
</dbReference>
<evidence type="ECO:0000256" key="4">
    <source>
        <dbReference type="ARBA" id="ARBA00011738"/>
    </source>
</evidence>
<evidence type="ECO:0000256" key="9">
    <source>
        <dbReference type="ARBA" id="ARBA00022722"/>
    </source>
</evidence>
<evidence type="ECO:0000313" key="20">
    <source>
        <dbReference type="EMBL" id="TLD78787.1"/>
    </source>
</evidence>
<dbReference type="EMBL" id="JRPF02000003">
    <property type="protein sequence ID" value="TLD78787.1"/>
    <property type="molecule type" value="Genomic_DNA"/>
</dbReference>
<feature type="binding site" evidence="15">
    <location>
        <position position="121"/>
    </location>
    <ligand>
        <name>Mg(2+)</name>
        <dbReference type="ChEBI" id="CHEBI:18420"/>
    </ligand>
</feature>
<comment type="subunit">
    <text evidence="4 15">Homodimer.</text>
</comment>
<dbReference type="FunFam" id="3.30.160.20:FF:000003">
    <property type="entry name" value="Ribonuclease 3"/>
    <property type="match status" value="1"/>
</dbReference>
<dbReference type="Proteomes" id="UP000064525">
    <property type="component" value="Chromosome I"/>
</dbReference>
<dbReference type="GO" id="GO:0006397">
    <property type="term" value="P:mRNA processing"/>
    <property type="evidence" value="ECO:0007669"/>
    <property type="project" value="UniProtKB-UniRule"/>
</dbReference>
<dbReference type="Gene3D" id="3.30.160.20">
    <property type="match status" value="1"/>
</dbReference>
<keyword evidence="12 15" id="KW-0378">Hydrolase</keyword>
<comment type="cofactor">
    <cofactor evidence="15">
        <name>Mg(2+)</name>
        <dbReference type="ChEBI" id="CHEBI:18420"/>
    </cofactor>
</comment>
<evidence type="ECO:0000256" key="12">
    <source>
        <dbReference type="ARBA" id="ARBA00022801"/>
    </source>
</evidence>
<dbReference type="Pfam" id="PF00035">
    <property type="entry name" value="dsrm"/>
    <property type="match status" value="1"/>
</dbReference>
<dbReference type="AlphaFoldDB" id="A0A0S4PXZ2"/>
<dbReference type="HAMAP" id="MF_00104">
    <property type="entry name" value="RNase_III"/>
    <property type="match status" value="1"/>
</dbReference>
<evidence type="ECO:0000256" key="14">
    <source>
        <dbReference type="ARBA" id="ARBA00022884"/>
    </source>
</evidence>
<keyword evidence="6 15" id="KW-0698">rRNA processing</keyword>
<keyword evidence="5 15" id="KW-0963">Cytoplasm</keyword>
<dbReference type="Pfam" id="PF14622">
    <property type="entry name" value="Ribonucleas_3_3"/>
    <property type="match status" value="1"/>
</dbReference>
<evidence type="ECO:0000256" key="1">
    <source>
        <dbReference type="ARBA" id="ARBA00000109"/>
    </source>
</evidence>
<feature type="active site" evidence="15">
    <location>
        <position position="49"/>
    </location>
</feature>
<evidence type="ECO:0000313" key="21">
    <source>
        <dbReference type="Proteomes" id="UP000029925"/>
    </source>
</evidence>
<evidence type="ECO:0000256" key="16">
    <source>
        <dbReference type="SAM" id="MobiDB-lite"/>
    </source>
</evidence>
<dbReference type="Gene3D" id="1.10.1520.10">
    <property type="entry name" value="Ribonuclease III domain"/>
    <property type="match status" value="1"/>
</dbReference>
<dbReference type="InterPro" id="IPR000999">
    <property type="entry name" value="RNase_III_dom"/>
</dbReference>
<keyword evidence="21" id="KW-1185">Reference proteome</keyword>
<dbReference type="PROSITE" id="PS50137">
    <property type="entry name" value="DS_RBD"/>
    <property type="match status" value="1"/>
</dbReference>
<evidence type="ECO:0000256" key="6">
    <source>
        <dbReference type="ARBA" id="ARBA00022552"/>
    </source>
</evidence>
<comment type="subcellular location">
    <subcellularLocation>
        <location evidence="2 15">Cytoplasm</location>
    </subcellularLocation>
</comment>
<evidence type="ECO:0000256" key="11">
    <source>
        <dbReference type="ARBA" id="ARBA00022759"/>
    </source>
</evidence>
<dbReference type="InterPro" id="IPR036389">
    <property type="entry name" value="RNase_III_sf"/>
</dbReference>
<evidence type="ECO:0000256" key="7">
    <source>
        <dbReference type="ARBA" id="ARBA00022664"/>
    </source>
</evidence>
<protein>
    <recommendedName>
        <fullName evidence="15">Ribonuclease 3</fullName>
        <ecNumber evidence="15">3.1.26.3</ecNumber>
    </recommendedName>
    <alternativeName>
        <fullName evidence="15">Ribonuclease III</fullName>
        <shortName evidence="15">RNase III</shortName>
    </alternativeName>
</protein>